<dbReference type="Proteomes" id="UP000815677">
    <property type="component" value="Unassembled WGS sequence"/>
</dbReference>
<evidence type="ECO:0008006" key="3">
    <source>
        <dbReference type="Google" id="ProtNLM"/>
    </source>
</evidence>
<organism evidence="1 2">
    <name type="scientific">Mycena chlorophos</name>
    <name type="common">Agaric fungus</name>
    <name type="synonym">Agaricus chlorophos</name>
    <dbReference type="NCBI Taxonomy" id="658473"/>
    <lineage>
        <taxon>Eukaryota</taxon>
        <taxon>Fungi</taxon>
        <taxon>Dikarya</taxon>
        <taxon>Basidiomycota</taxon>
        <taxon>Agaricomycotina</taxon>
        <taxon>Agaricomycetes</taxon>
        <taxon>Agaricomycetidae</taxon>
        <taxon>Agaricales</taxon>
        <taxon>Marasmiineae</taxon>
        <taxon>Mycenaceae</taxon>
        <taxon>Mycena</taxon>
    </lineage>
</organism>
<reference evidence="1" key="1">
    <citation type="submission" date="2014-09" db="EMBL/GenBank/DDBJ databases">
        <title>Genome sequence of the luminous mushroom Mycena chlorophos for searching fungal bioluminescence genes.</title>
        <authorList>
            <person name="Tanaka Y."/>
            <person name="Kasuga D."/>
            <person name="Oba Y."/>
            <person name="Hase S."/>
            <person name="Sato K."/>
            <person name="Oba Y."/>
            <person name="Sakakibara Y."/>
        </authorList>
    </citation>
    <scope>NUCLEOTIDE SEQUENCE</scope>
</reference>
<keyword evidence="2" id="KW-1185">Reference proteome</keyword>
<accession>A0ABQ0LIH3</accession>
<gene>
    <name evidence="1" type="ORF">MCHLO_08110</name>
</gene>
<sequence length="279" mass="31813">MKHSFPPLQDLPSLCQLQSEIGFLSGTKPIRYDCCKGSCCLFVDSYADLDACPCDARNRPRGIFEYIPLIPRLQAMFADAEMSETLRKGSRQATSDRKISDIWDSLHIRRLRQRNVTVEETVFDHKFFDKASDIAIGLSADGVCPFKNRKATCWPLIGVLYNLPPELRFLLDLVLCFGVIPGPREPKDIGSFLIPLRNELWRLMRGVATYDAAQEETFLLRSYLVRVFGDMPAMAKLMMMRRPNAVHPCRECKIEGTTGGGKTNYVLLRRKKRGQQCER</sequence>
<name>A0ABQ0LIH3_MYCCL</name>
<protein>
    <recommendedName>
        <fullName evidence="3">CxC2-like cysteine cluster KDZ transposase-associated domain-containing protein</fullName>
    </recommendedName>
</protein>
<proteinExistence type="predicted"/>
<dbReference type="Pfam" id="PF02992">
    <property type="entry name" value="Transposase_21"/>
    <property type="match status" value="1"/>
</dbReference>
<evidence type="ECO:0000313" key="2">
    <source>
        <dbReference type="Proteomes" id="UP000815677"/>
    </source>
</evidence>
<dbReference type="EMBL" id="DF846740">
    <property type="protein sequence ID" value="GAT50923.1"/>
    <property type="molecule type" value="Genomic_DNA"/>
</dbReference>
<feature type="non-terminal residue" evidence="1">
    <location>
        <position position="279"/>
    </location>
</feature>
<dbReference type="InterPro" id="IPR004242">
    <property type="entry name" value="Transposase_21"/>
</dbReference>
<evidence type="ECO:0000313" key="1">
    <source>
        <dbReference type="EMBL" id="GAT50923.1"/>
    </source>
</evidence>